<dbReference type="InterPro" id="IPR004937">
    <property type="entry name" value="Urea_transporter"/>
</dbReference>
<evidence type="ECO:0000256" key="4">
    <source>
        <dbReference type="ARBA" id="ARBA00022692"/>
    </source>
</evidence>
<evidence type="ECO:0000256" key="6">
    <source>
        <dbReference type="ARBA" id="ARBA00023136"/>
    </source>
</evidence>
<comment type="subcellular location">
    <subcellularLocation>
        <location evidence="1">Cell membrane</location>
        <topology evidence="1">Multi-pass membrane protein</topology>
    </subcellularLocation>
</comment>
<dbReference type="PANTHER" id="PTHR10464:SF4">
    <property type="entry name" value="UREA TRANSPORTER"/>
    <property type="match status" value="1"/>
</dbReference>
<evidence type="ECO:0000256" key="7">
    <source>
        <dbReference type="SAM" id="Phobius"/>
    </source>
</evidence>
<dbReference type="Pfam" id="PF03253">
    <property type="entry name" value="UT"/>
    <property type="match status" value="1"/>
</dbReference>
<keyword evidence="5 7" id="KW-1133">Transmembrane helix</keyword>
<keyword evidence="3" id="KW-1003">Cell membrane</keyword>
<keyword evidence="6 7" id="KW-0472">Membrane</keyword>
<evidence type="ECO:0000256" key="1">
    <source>
        <dbReference type="ARBA" id="ARBA00004651"/>
    </source>
</evidence>
<organism evidence="8 9">
    <name type="scientific">Exiguobacterium alkaliphilum</name>
    <dbReference type="NCBI Taxonomy" id="1428684"/>
    <lineage>
        <taxon>Bacteria</taxon>
        <taxon>Bacillati</taxon>
        <taxon>Bacillota</taxon>
        <taxon>Bacilli</taxon>
        <taxon>Bacillales</taxon>
        <taxon>Bacillales Family XII. Incertae Sedis</taxon>
        <taxon>Exiguobacterium</taxon>
    </lineage>
</organism>
<dbReference type="Gene3D" id="1.10.3430.10">
    <property type="entry name" value="Ammonium transporter AmtB like domains"/>
    <property type="match status" value="1"/>
</dbReference>
<comment type="similarity">
    <text evidence="2">Belongs to the urea transporter family.</text>
</comment>
<keyword evidence="9" id="KW-1185">Reference proteome</keyword>
<dbReference type="InterPro" id="IPR029020">
    <property type="entry name" value="Ammonium/urea_transptr"/>
</dbReference>
<evidence type="ECO:0000256" key="2">
    <source>
        <dbReference type="ARBA" id="ARBA00005914"/>
    </source>
</evidence>
<evidence type="ECO:0000256" key="3">
    <source>
        <dbReference type="ARBA" id="ARBA00022475"/>
    </source>
</evidence>
<dbReference type="PANTHER" id="PTHR10464">
    <property type="entry name" value="UREA TRANSPORTER"/>
    <property type="match status" value="1"/>
</dbReference>
<dbReference type="Proteomes" id="UP001206821">
    <property type="component" value="Unassembled WGS sequence"/>
</dbReference>
<feature type="transmembrane region" description="Helical" evidence="7">
    <location>
        <begin position="84"/>
        <end position="104"/>
    </location>
</feature>
<comment type="caution">
    <text evidence="8">The sequence shown here is derived from an EMBL/GenBank/DDBJ whole genome shotgun (WGS) entry which is preliminary data.</text>
</comment>
<dbReference type="EMBL" id="JANIEK010000071">
    <property type="protein sequence ID" value="MCT4796474.1"/>
    <property type="molecule type" value="Genomic_DNA"/>
</dbReference>
<evidence type="ECO:0000313" key="9">
    <source>
        <dbReference type="Proteomes" id="UP001206821"/>
    </source>
</evidence>
<keyword evidence="4 7" id="KW-0812">Transmembrane</keyword>
<proteinExistence type="inferred from homology"/>
<dbReference type="RefSeq" id="WP_260577689.1">
    <property type="nucleotide sequence ID" value="NZ_JANIEK010000071.1"/>
</dbReference>
<reference evidence="8 9" key="1">
    <citation type="submission" date="2022-07" db="EMBL/GenBank/DDBJ databases">
        <title>Genomic and pangenome structural analysis of the polyextremophile Exiguobacterium.</title>
        <authorList>
            <person name="Shen L."/>
        </authorList>
    </citation>
    <scope>NUCLEOTIDE SEQUENCE [LARGE SCALE GENOMIC DNA]</scope>
    <source>
        <strain evidence="8 9">12_1</strain>
    </source>
</reference>
<evidence type="ECO:0000256" key="5">
    <source>
        <dbReference type="ARBA" id="ARBA00022989"/>
    </source>
</evidence>
<sequence length="115" mass="12765">MILIDSRKATVYAILGNVLSFVIVAMLGGNVNDINQDLFGYNLILTAIVLGTTFKTNINTYFSTFLGLLLTVLLNLGLNTMLELIGLQSLTMPFILTTWIMLFAGRPHRNIENKN</sequence>
<feature type="transmembrane region" description="Helical" evidence="7">
    <location>
        <begin position="12"/>
        <end position="32"/>
    </location>
</feature>
<name>A0ABT2KZX9_9BACL</name>
<protein>
    <submittedName>
        <fullName evidence="8">Urea transporter</fullName>
    </submittedName>
</protein>
<accession>A0ABT2KZX9</accession>
<gene>
    <name evidence="8" type="ORF">NQG31_13050</name>
</gene>
<feature type="transmembrane region" description="Helical" evidence="7">
    <location>
        <begin position="38"/>
        <end position="54"/>
    </location>
</feature>
<evidence type="ECO:0000313" key="8">
    <source>
        <dbReference type="EMBL" id="MCT4796474.1"/>
    </source>
</evidence>